<keyword evidence="3" id="KW-1185">Reference proteome</keyword>
<feature type="transmembrane region" description="Helical" evidence="1">
    <location>
        <begin position="84"/>
        <end position="104"/>
    </location>
</feature>
<keyword evidence="1" id="KW-0812">Transmembrane</keyword>
<comment type="caution">
    <text evidence="2">The sequence shown here is derived from an EMBL/GenBank/DDBJ whole genome shotgun (WGS) entry which is preliminary data.</text>
</comment>
<keyword evidence="1" id="KW-1133">Transmembrane helix</keyword>
<dbReference type="EMBL" id="MLBY01000005">
    <property type="protein sequence ID" value="MEE7459009.1"/>
    <property type="molecule type" value="Genomic_DNA"/>
</dbReference>
<feature type="transmembrane region" description="Helical" evidence="1">
    <location>
        <begin position="52"/>
        <end position="72"/>
    </location>
</feature>
<accession>A0ABU7TEQ1</accession>
<gene>
    <name evidence="2" type="ORF">MRSR164_20135</name>
</gene>
<evidence type="ECO:0000256" key="1">
    <source>
        <dbReference type="SAM" id="Phobius"/>
    </source>
</evidence>
<evidence type="ECO:0000313" key="2">
    <source>
        <dbReference type="EMBL" id="MEE7459009.1"/>
    </source>
</evidence>
<protein>
    <submittedName>
        <fullName evidence="2">Uncharacterized protein</fullName>
    </submittedName>
</protein>
<name>A0ABU7TEQ1_9HYPH</name>
<keyword evidence="1" id="KW-0472">Membrane</keyword>
<organism evidence="2 3">
    <name type="scientific">Methylobacterium radiotolerans</name>
    <dbReference type="NCBI Taxonomy" id="31998"/>
    <lineage>
        <taxon>Bacteria</taxon>
        <taxon>Pseudomonadati</taxon>
        <taxon>Pseudomonadota</taxon>
        <taxon>Alphaproteobacteria</taxon>
        <taxon>Hyphomicrobiales</taxon>
        <taxon>Methylobacteriaceae</taxon>
        <taxon>Methylobacterium</taxon>
    </lineage>
</organism>
<reference evidence="2 3" key="1">
    <citation type="journal article" date="2012" name="Genet. Mol. Biol.">
        <title>Analysis of 16S rRNA and mxaF genes revealing insights into Methylobacterium niche-specific plant association.</title>
        <authorList>
            <person name="Dourado M.N."/>
            <person name="Andreote F.D."/>
            <person name="Dini-Andreote F."/>
            <person name="Conti R."/>
            <person name="Araujo J.M."/>
            <person name="Araujo W.L."/>
        </authorList>
    </citation>
    <scope>NUCLEOTIDE SEQUENCE [LARGE SCALE GENOMIC DNA]</scope>
    <source>
        <strain evidence="2 3">SR1.6/4</strain>
    </source>
</reference>
<evidence type="ECO:0000313" key="3">
    <source>
        <dbReference type="Proteomes" id="UP001349262"/>
    </source>
</evidence>
<dbReference type="Proteomes" id="UP001349262">
    <property type="component" value="Unassembled WGS sequence"/>
</dbReference>
<sequence length="140" mass="14713">MTARRVRRPASTDLVGIGLLAGAAGLAFIGVSDLAALITGLNAGTERIELSSHAPAALAAAIGLVAFAAMLLRRKGTPRGDTRLMGLALACIPLMLLLPIPYLLAGRAVLTSHGYRQCDTGIDGRRAVYRWYRSTTGPCR</sequence>
<proteinExistence type="predicted"/>
<feature type="transmembrane region" description="Helical" evidence="1">
    <location>
        <begin position="12"/>
        <end position="32"/>
    </location>
</feature>